<evidence type="ECO:0000313" key="1">
    <source>
        <dbReference type="EMBL" id="EAY28019.1"/>
    </source>
</evidence>
<evidence type="ECO:0000313" key="2">
    <source>
        <dbReference type="Proteomes" id="UP000004095"/>
    </source>
</evidence>
<dbReference type="Proteomes" id="UP000004095">
    <property type="component" value="Unassembled WGS sequence"/>
</dbReference>
<keyword evidence="2" id="KW-1185">Reference proteome</keyword>
<gene>
    <name evidence="1" type="ORF">M23134_02688</name>
</gene>
<accession>A1ZNY0</accession>
<proteinExistence type="predicted"/>
<sequence>MIDDRAQIFELYENTDLRLNLGSIYGSRLSNNAHLILEANNDKTDADERIKFFVRGSLLASFMHSKDGYKSLILRPSTNLNISDGKLSFGKQDNFKKIALWDSNNDWYGLGMSSGEVRMQIGGQGGNRFSFYRGENKLLTIEKDGTVIAKRIKLDIGSFPDYVFENDYDLMPLEKVEAYIKANKHLPNMPSEAQVLKNGMDVGQINTILVEKVEELTLHTIAQQKHIKALKGEIAAFKAQLKEIKSLLKK</sequence>
<protein>
    <submittedName>
        <fullName evidence="1">Uncharacterized protein</fullName>
    </submittedName>
</protein>
<name>A1ZNY0_MICM2</name>
<reference evidence="1 2" key="1">
    <citation type="submission" date="2007-01" db="EMBL/GenBank/DDBJ databases">
        <authorList>
            <person name="Haygood M."/>
            <person name="Podell S."/>
            <person name="Anderson C."/>
            <person name="Hopkinson B."/>
            <person name="Roe K."/>
            <person name="Barbeau K."/>
            <person name="Gaasterland T."/>
            <person name="Ferriera S."/>
            <person name="Johnson J."/>
            <person name="Kravitz S."/>
            <person name="Beeson K."/>
            <person name="Sutton G."/>
            <person name="Rogers Y.-H."/>
            <person name="Friedman R."/>
            <person name="Frazier M."/>
            <person name="Venter J.C."/>
        </authorList>
    </citation>
    <scope>NUCLEOTIDE SEQUENCE [LARGE SCALE GENOMIC DNA]</scope>
    <source>
        <strain evidence="1 2">ATCC 23134</strain>
    </source>
</reference>
<dbReference type="AlphaFoldDB" id="A1ZNY0"/>
<comment type="caution">
    <text evidence="1">The sequence shown here is derived from an EMBL/GenBank/DDBJ whole genome shotgun (WGS) entry which is preliminary data.</text>
</comment>
<dbReference type="EMBL" id="AAWS01000019">
    <property type="protein sequence ID" value="EAY28019.1"/>
    <property type="molecule type" value="Genomic_DNA"/>
</dbReference>
<dbReference type="eggNOG" id="COG5295">
    <property type="taxonomic scope" value="Bacteria"/>
</dbReference>
<organism evidence="1 2">
    <name type="scientific">Microscilla marina ATCC 23134</name>
    <dbReference type="NCBI Taxonomy" id="313606"/>
    <lineage>
        <taxon>Bacteria</taxon>
        <taxon>Pseudomonadati</taxon>
        <taxon>Bacteroidota</taxon>
        <taxon>Cytophagia</taxon>
        <taxon>Cytophagales</taxon>
        <taxon>Microscillaceae</taxon>
        <taxon>Microscilla</taxon>
    </lineage>
</organism>